<reference evidence="3" key="1">
    <citation type="submission" date="2016-10" db="EMBL/GenBank/DDBJ databases">
        <authorList>
            <person name="Varghese N."/>
            <person name="Submissions S."/>
        </authorList>
    </citation>
    <scope>NUCLEOTIDE SEQUENCE [LARGE SCALE GENOMIC DNA]</scope>
    <source>
        <strain evidence="3">DSM 25329</strain>
    </source>
</reference>
<evidence type="ECO:0000256" key="1">
    <source>
        <dbReference type="SAM" id="MobiDB-lite"/>
    </source>
</evidence>
<evidence type="ECO:0000313" key="3">
    <source>
        <dbReference type="Proteomes" id="UP000198748"/>
    </source>
</evidence>
<keyword evidence="3" id="KW-1185">Reference proteome</keyword>
<protein>
    <submittedName>
        <fullName evidence="2">Uncharacterized protein</fullName>
    </submittedName>
</protein>
<gene>
    <name evidence="2" type="ORF">SAMN04487996_13717</name>
</gene>
<dbReference type="OrthoDB" id="966167at2"/>
<proteinExistence type="predicted"/>
<dbReference type="STRING" id="659014.SAMN04487996_13717"/>
<feature type="compositionally biased region" description="Basic and acidic residues" evidence="1">
    <location>
        <begin position="1"/>
        <end position="18"/>
    </location>
</feature>
<name>A0A1G8CCR2_9BACT</name>
<dbReference type="RefSeq" id="WP_090157791.1">
    <property type="nucleotide sequence ID" value="NZ_FNAN01000037.1"/>
</dbReference>
<feature type="region of interest" description="Disordered" evidence="1">
    <location>
        <begin position="1"/>
        <end position="26"/>
    </location>
</feature>
<dbReference type="EMBL" id="FNAN01000037">
    <property type="protein sequence ID" value="SDH43222.1"/>
    <property type="molecule type" value="Genomic_DNA"/>
</dbReference>
<accession>A0A1G8CCR2</accession>
<dbReference type="AlphaFoldDB" id="A0A1G8CCR2"/>
<dbReference type="Proteomes" id="UP000198748">
    <property type="component" value="Unassembled WGS sequence"/>
</dbReference>
<organism evidence="2 3">
    <name type="scientific">Dyadobacter soli</name>
    <dbReference type="NCBI Taxonomy" id="659014"/>
    <lineage>
        <taxon>Bacteria</taxon>
        <taxon>Pseudomonadati</taxon>
        <taxon>Bacteroidota</taxon>
        <taxon>Cytophagia</taxon>
        <taxon>Cytophagales</taxon>
        <taxon>Spirosomataceae</taxon>
        <taxon>Dyadobacter</taxon>
    </lineage>
</organism>
<sequence length="60" mass="6818">MKKLEKYDSFDDLKDESSTGRISPAELAARQRKLESFIHFLRGDGPAEQSLSKDKTSTTR</sequence>
<evidence type="ECO:0000313" key="2">
    <source>
        <dbReference type="EMBL" id="SDH43222.1"/>
    </source>
</evidence>